<evidence type="ECO:0000256" key="1">
    <source>
        <dbReference type="SAM" id="Phobius"/>
    </source>
</evidence>
<keyword evidence="3" id="KW-1185">Reference proteome</keyword>
<name>A0A7Z7LH19_9BACT</name>
<gene>
    <name evidence="2" type="ORF">MESINF_1939</name>
</gene>
<dbReference type="RefSeq" id="WP_169699532.1">
    <property type="nucleotide sequence ID" value="NZ_LS974202.1"/>
</dbReference>
<sequence>MKLRKFTIFISLVALVFGLVGMIFAFYPAVKEVGSRKSSPDFSIRNSIFPYLQDFKEHLESLQKFSSILKELEKEKAGAWLMSLENGEKRFICPYTDTYNKLRAILLIETGSSGSRAVTTTKYFGNDVTRSEVVEYGGFYLDYIPSYSLIMESDYQKYLQEGYTFNKVYNANAFSLGRFVSDVFQGMGPVIILKEGASLSEQFFEIVERYSIPFMPVRYFLRKA</sequence>
<keyword evidence="1" id="KW-0812">Transmembrane</keyword>
<evidence type="ECO:0000313" key="2">
    <source>
        <dbReference type="EMBL" id="SSC13379.1"/>
    </source>
</evidence>
<feature type="transmembrane region" description="Helical" evidence="1">
    <location>
        <begin position="6"/>
        <end position="27"/>
    </location>
</feature>
<organism evidence="2 3">
    <name type="scientific">Mesotoga infera</name>
    <dbReference type="NCBI Taxonomy" id="1236046"/>
    <lineage>
        <taxon>Bacteria</taxon>
        <taxon>Thermotogati</taxon>
        <taxon>Thermotogota</taxon>
        <taxon>Thermotogae</taxon>
        <taxon>Kosmotogales</taxon>
        <taxon>Kosmotogaceae</taxon>
        <taxon>Mesotoga</taxon>
    </lineage>
</organism>
<proteinExistence type="predicted"/>
<evidence type="ECO:0000313" key="3">
    <source>
        <dbReference type="Proteomes" id="UP000250796"/>
    </source>
</evidence>
<accession>A0A7Z7LH19</accession>
<dbReference type="AlphaFoldDB" id="A0A7Z7LH19"/>
<reference evidence="2 3" key="1">
    <citation type="submission" date="2017-01" db="EMBL/GenBank/DDBJ databases">
        <authorList>
            <person name="Erauso G."/>
        </authorList>
    </citation>
    <scope>NUCLEOTIDE SEQUENCE [LARGE SCALE GENOMIC DNA]</scope>
    <source>
        <strain evidence="2">MESINF1</strain>
    </source>
</reference>
<protein>
    <submittedName>
        <fullName evidence="2">Uncharacterized protein</fullName>
    </submittedName>
</protein>
<dbReference type="EMBL" id="LS974202">
    <property type="protein sequence ID" value="SSC13379.1"/>
    <property type="molecule type" value="Genomic_DNA"/>
</dbReference>
<keyword evidence="1" id="KW-0472">Membrane</keyword>
<dbReference type="KEGG" id="minf:MESINF_1939"/>
<dbReference type="Proteomes" id="UP000250796">
    <property type="component" value="Chromosome MESINF"/>
</dbReference>
<keyword evidence="1" id="KW-1133">Transmembrane helix</keyword>